<dbReference type="GO" id="GO:0071025">
    <property type="term" value="P:RNA surveillance"/>
    <property type="evidence" value="ECO:0007669"/>
    <property type="project" value="InterPro"/>
</dbReference>
<dbReference type="GO" id="GO:0070966">
    <property type="term" value="P:nuclear-transcribed mRNA catabolic process, no-go decay"/>
    <property type="evidence" value="ECO:0007669"/>
    <property type="project" value="InterPro"/>
</dbReference>
<dbReference type="SUPFAM" id="SSF53137">
    <property type="entry name" value="Translational machinery components"/>
    <property type="match status" value="1"/>
</dbReference>
<dbReference type="GO" id="GO:1990533">
    <property type="term" value="C:Dom34-Hbs1 complex"/>
    <property type="evidence" value="ECO:0007669"/>
    <property type="project" value="UniProtKB-ARBA"/>
</dbReference>
<keyword evidence="4 10" id="KW-0963">Cytoplasm</keyword>
<evidence type="ECO:0000256" key="3">
    <source>
        <dbReference type="ARBA" id="ARBA00009504"/>
    </source>
</evidence>
<proteinExistence type="inferred from homology"/>
<dbReference type="FunCoup" id="A0A152A942">
    <property type="interactions" value="661"/>
</dbReference>
<keyword evidence="14" id="KW-1185">Reference proteome</keyword>
<keyword evidence="5" id="KW-0132">Cell division</keyword>
<dbReference type="Proteomes" id="UP000076078">
    <property type="component" value="Unassembled WGS sequence"/>
</dbReference>
<dbReference type="InterPro" id="IPR058547">
    <property type="entry name" value="Pelota_N"/>
</dbReference>
<dbReference type="GO" id="GO:0070651">
    <property type="term" value="P:nonfunctional rRNA decay"/>
    <property type="evidence" value="ECO:0007669"/>
    <property type="project" value="TreeGrafter"/>
</dbReference>
<comment type="function">
    <text evidence="10">Component of the Pelota-HBS1L complex, a complex that recognizes stalled ribosomes and triggers the No-Go Decay (NGD) pathway. In the Pelota-HBS1L complex, pelo recognizes ribosomes stalled at the 3' end of an mRNA and engages stalled ribosomes by destabilizing mRNA in the mRNA channel.</text>
</comment>
<dbReference type="GO" id="GO:0070481">
    <property type="term" value="P:nuclear-transcribed mRNA catabolic process, non-stop decay"/>
    <property type="evidence" value="ECO:0007669"/>
    <property type="project" value="InterPro"/>
</dbReference>
<dbReference type="Gene3D" id="3.30.420.60">
    <property type="entry name" value="eRF1 domain 2"/>
    <property type="match status" value="1"/>
</dbReference>
<evidence type="ECO:0000256" key="9">
    <source>
        <dbReference type="ARBA" id="ARBA00023306"/>
    </source>
</evidence>
<evidence type="ECO:0000256" key="1">
    <source>
        <dbReference type="ARBA" id="ARBA00001968"/>
    </source>
</evidence>
<keyword evidence="6 10" id="KW-0479">Metal-binding</keyword>
<evidence type="ECO:0000256" key="8">
    <source>
        <dbReference type="ARBA" id="ARBA00023254"/>
    </source>
</evidence>
<evidence type="ECO:0000313" key="14">
    <source>
        <dbReference type="Proteomes" id="UP000076078"/>
    </source>
</evidence>
<dbReference type="PANTHER" id="PTHR10853:SF0">
    <property type="entry name" value="PROTEIN PELOTA HOMOLOG"/>
    <property type="match status" value="1"/>
</dbReference>
<dbReference type="InterPro" id="IPR005140">
    <property type="entry name" value="eRF1_Pelota-like_N"/>
</dbReference>
<dbReference type="Gene3D" id="3.30.1330.30">
    <property type="match status" value="1"/>
</dbReference>
<evidence type="ECO:0000256" key="6">
    <source>
        <dbReference type="ARBA" id="ARBA00022723"/>
    </source>
</evidence>
<keyword evidence="9" id="KW-0131">Cell cycle</keyword>
<feature type="compositionally biased region" description="Basic and acidic residues" evidence="11">
    <location>
        <begin position="389"/>
        <end position="398"/>
    </location>
</feature>
<dbReference type="GO" id="GO:0032790">
    <property type="term" value="P:ribosome disassembly"/>
    <property type="evidence" value="ECO:0007669"/>
    <property type="project" value="TreeGrafter"/>
</dbReference>
<dbReference type="EMBL" id="LODT01000001">
    <property type="protein sequence ID" value="KYR02739.1"/>
    <property type="molecule type" value="Genomic_DNA"/>
</dbReference>
<dbReference type="PANTHER" id="PTHR10853">
    <property type="entry name" value="PELOTA"/>
    <property type="match status" value="1"/>
</dbReference>
<dbReference type="InterPro" id="IPR005141">
    <property type="entry name" value="eRF1_2"/>
</dbReference>
<gene>
    <name evidence="13" type="ORF">DLAC_00204</name>
</gene>
<evidence type="ECO:0000313" key="13">
    <source>
        <dbReference type="EMBL" id="KYR02739.1"/>
    </source>
</evidence>
<evidence type="ECO:0000256" key="4">
    <source>
        <dbReference type="ARBA" id="ARBA00022490"/>
    </source>
</evidence>
<evidence type="ECO:0000256" key="10">
    <source>
        <dbReference type="RuleBase" id="RU362019"/>
    </source>
</evidence>
<comment type="subcellular location">
    <subcellularLocation>
        <location evidence="2 10">Cytoplasm</location>
    </subcellularLocation>
</comment>
<dbReference type="OrthoDB" id="10249111at2759"/>
<dbReference type="SMART" id="SM01194">
    <property type="entry name" value="eRF1_1"/>
    <property type="match status" value="1"/>
</dbReference>
<dbReference type="FunFam" id="2.30.30.870:FF:000001">
    <property type="entry name" value="Protein pelota homolog"/>
    <property type="match status" value="1"/>
</dbReference>
<dbReference type="InParanoid" id="A0A152A942"/>
<keyword evidence="7" id="KW-0498">Mitosis</keyword>
<dbReference type="GO" id="GO:0046872">
    <property type="term" value="F:metal ion binding"/>
    <property type="evidence" value="ECO:0007669"/>
    <property type="project" value="UniProtKB-KW"/>
</dbReference>
<comment type="caution">
    <text evidence="13">The sequence shown here is derived from an EMBL/GenBank/DDBJ whole genome shotgun (WGS) entry which is preliminary data.</text>
</comment>
<feature type="domain" description="eRF1/Pelota-like N-terminal" evidence="12">
    <location>
        <begin position="1"/>
        <end position="119"/>
    </location>
</feature>
<dbReference type="InterPro" id="IPR038069">
    <property type="entry name" value="Pelota/DOM34_N"/>
</dbReference>
<dbReference type="NCBIfam" id="TIGR00111">
    <property type="entry name" value="pelota"/>
    <property type="match status" value="1"/>
</dbReference>
<feature type="region of interest" description="Disordered" evidence="11">
    <location>
        <begin position="371"/>
        <end position="429"/>
    </location>
</feature>
<dbReference type="GO" id="GO:0051301">
    <property type="term" value="P:cell division"/>
    <property type="evidence" value="ECO:0007669"/>
    <property type="project" value="UniProtKB-KW"/>
</dbReference>
<dbReference type="FunFam" id="3.30.1330.30:FF:000008">
    <property type="entry name" value="Protein pelota homolog"/>
    <property type="match status" value="1"/>
</dbReference>
<sequence length="429" mass="48949">MSGSCKLQIDEEEDLWHCYNLIAVGDQVTSTTIRKIQKETATGSVTNERQRLTITLLVSKIDYDGNSSQLRVSGSSCQENRFVKLGSFHTIDLEVNREFKLYKQEWDTVSLELLKTSTDLAHRADVVALIMNEGLAHLCYITSSMTVLKSRIEVPVPRKGRSTSDAHHKALENFFSSILQSIQRNVNFSMVKCFIIASPAFVKDKFFQYMMDQASKNDLYKEISKHKSKFILAHSSSGHRYSLKEVLSDPAIIGQLSNTKAASEVKALNDFYDMLKKDPNRAFYGFDHVKKANEKLAIETLLVTDDLFRGKNTQTRRKYVDLVESVKENKGEVKIFSGQHVTGEQLSKLSGVAAILRYPLELEDEESEFIIEDDEDEDEDEQNQNIHNKVSDEYDDIRQSNNNNEDNYDDNYDDFDDLDDTSSYAVSNK</sequence>
<dbReference type="Pfam" id="PF03464">
    <property type="entry name" value="eRF1_2"/>
    <property type="match status" value="1"/>
</dbReference>
<dbReference type="SUPFAM" id="SSF159065">
    <property type="entry name" value="Dom34/Pelota N-terminal domain-like"/>
    <property type="match status" value="1"/>
</dbReference>
<dbReference type="Pfam" id="PF03465">
    <property type="entry name" value="eRF1_3"/>
    <property type="match status" value="1"/>
</dbReference>
<name>A0A152A942_TIELA</name>
<dbReference type="STRING" id="361077.A0A152A942"/>
<dbReference type="InterPro" id="IPR005142">
    <property type="entry name" value="eRF1_3"/>
</dbReference>
<evidence type="ECO:0000256" key="2">
    <source>
        <dbReference type="ARBA" id="ARBA00004496"/>
    </source>
</evidence>
<dbReference type="GO" id="GO:0006412">
    <property type="term" value="P:translation"/>
    <property type="evidence" value="ECO:0007669"/>
    <property type="project" value="UniProtKB-ARBA"/>
</dbReference>
<dbReference type="OMA" id="DDLWHLK"/>
<dbReference type="InterPro" id="IPR029064">
    <property type="entry name" value="Ribosomal_eL30-like_sf"/>
</dbReference>
<dbReference type="GO" id="GO:0005737">
    <property type="term" value="C:cytoplasm"/>
    <property type="evidence" value="ECO:0007669"/>
    <property type="project" value="UniProtKB-SubCell"/>
</dbReference>
<keyword evidence="8" id="KW-0469">Meiosis</keyword>
<dbReference type="InterPro" id="IPR004405">
    <property type="entry name" value="TF_pelota"/>
</dbReference>
<dbReference type="SUPFAM" id="SSF55315">
    <property type="entry name" value="L30e-like"/>
    <property type="match status" value="1"/>
</dbReference>
<protein>
    <recommendedName>
        <fullName evidence="10">Protein pelota homolog</fullName>
    </recommendedName>
</protein>
<dbReference type="FunFam" id="3.30.420.60:FF:000004">
    <property type="entry name" value="Protein DOM34 homolog"/>
    <property type="match status" value="1"/>
</dbReference>
<reference evidence="13 14" key="1">
    <citation type="submission" date="2015-12" db="EMBL/GenBank/DDBJ databases">
        <title>Dictyostelia acquired genes for synthesis and detection of signals that induce cell-type specialization by lateral gene transfer from prokaryotes.</title>
        <authorList>
            <person name="Gloeckner G."/>
            <person name="Schaap P."/>
        </authorList>
    </citation>
    <scope>NUCLEOTIDE SEQUENCE [LARGE SCALE GENOMIC DNA]</scope>
    <source>
        <strain evidence="13 14">TK</strain>
    </source>
</reference>
<organism evidence="13 14">
    <name type="scientific">Tieghemostelium lacteum</name>
    <name type="common">Slime mold</name>
    <name type="synonym">Dictyostelium lacteum</name>
    <dbReference type="NCBI Taxonomy" id="361077"/>
    <lineage>
        <taxon>Eukaryota</taxon>
        <taxon>Amoebozoa</taxon>
        <taxon>Evosea</taxon>
        <taxon>Eumycetozoa</taxon>
        <taxon>Dictyostelia</taxon>
        <taxon>Dictyosteliales</taxon>
        <taxon>Raperosteliaceae</taxon>
        <taxon>Tieghemostelium</taxon>
    </lineage>
</organism>
<dbReference type="Pfam" id="PF26356">
    <property type="entry name" value="Pelota_N"/>
    <property type="match status" value="1"/>
</dbReference>
<dbReference type="InterPro" id="IPR042226">
    <property type="entry name" value="eFR1_2_sf"/>
</dbReference>
<evidence type="ECO:0000256" key="7">
    <source>
        <dbReference type="ARBA" id="ARBA00022776"/>
    </source>
</evidence>
<evidence type="ECO:0000259" key="12">
    <source>
        <dbReference type="SMART" id="SM01194"/>
    </source>
</evidence>
<feature type="compositionally biased region" description="Acidic residues" evidence="11">
    <location>
        <begin position="406"/>
        <end position="420"/>
    </location>
</feature>
<evidence type="ECO:0000256" key="11">
    <source>
        <dbReference type="SAM" id="MobiDB-lite"/>
    </source>
</evidence>
<evidence type="ECO:0000256" key="5">
    <source>
        <dbReference type="ARBA" id="ARBA00022618"/>
    </source>
</evidence>
<dbReference type="Gene3D" id="2.30.30.870">
    <property type="entry name" value="Pelota, domain A"/>
    <property type="match status" value="1"/>
</dbReference>
<dbReference type="GO" id="GO:0051321">
    <property type="term" value="P:meiotic cell cycle"/>
    <property type="evidence" value="ECO:0007669"/>
    <property type="project" value="UniProtKB-KW"/>
</dbReference>
<accession>A0A152A942</accession>
<dbReference type="AlphaFoldDB" id="A0A152A942"/>
<comment type="similarity">
    <text evidence="3 10">Belongs to the eukaryotic release factor 1 family. Pelota subfamily.</text>
</comment>
<comment type="cofactor">
    <cofactor evidence="1 10">
        <name>a divalent metal cation</name>
        <dbReference type="ChEBI" id="CHEBI:60240"/>
    </cofactor>
</comment>
<feature type="compositionally biased region" description="Acidic residues" evidence="11">
    <location>
        <begin position="371"/>
        <end position="382"/>
    </location>
</feature>